<sequence>MNAAAPKTLIYDLGRPFKAHDVRKLRKCVVCGAIGYEPQMLTLTLRGTMREHYHGTCVVRSMSHDEVLALPEAESAKLRLNETGPELMRKLMDRDEATGESA</sequence>
<comment type="caution">
    <text evidence="1">The sequence shown here is derived from an EMBL/GenBank/DDBJ whole genome shotgun (WGS) entry which is preliminary data.</text>
</comment>
<organism evidence="1 2">
    <name type="scientific">Burkholderia ubonensis</name>
    <dbReference type="NCBI Taxonomy" id="101571"/>
    <lineage>
        <taxon>Bacteria</taxon>
        <taxon>Pseudomonadati</taxon>
        <taxon>Pseudomonadota</taxon>
        <taxon>Betaproteobacteria</taxon>
        <taxon>Burkholderiales</taxon>
        <taxon>Burkholderiaceae</taxon>
        <taxon>Burkholderia</taxon>
        <taxon>Burkholderia cepacia complex</taxon>
    </lineage>
</organism>
<evidence type="ECO:0000313" key="1">
    <source>
        <dbReference type="EMBL" id="KVN88957.1"/>
    </source>
</evidence>
<accession>A0ABD4E641</accession>
<proteinExistence type="predicted"/>
<dbReference type="AlphaFoldDB" id="A0ABD4E641"/>
<evidence type="ECO:0000313" key="2">
    <source>
        <dbReference type="Proteomes" id="UP000057910"/>
    </source>
</evidence>
<dbReference type="EMBL" id="LPAD01000034">
    <property type="protein sequence ID" value="KVN88957.1"/>
    <property type="molecule type" value="Genomic_DNA"/>
</dbReference>
<name>A0ABD4E641_9BURK</name>
<dbReference type="RefSeq" id="WP_059660128.1">
    <property type="nucleotide sequence ID" value="NZ_LOVE01000026.1"/>
</dbReference>
<dbReference type="Proteomes" id="UP000057910">
    <property type="component" value="Unassembled WGS sequence"/>
</dbReference>
<reference evidence="1 2" key="1">
    <citation type="submission" date="2015-11" db="EMBL/GenBank/DDBJ databases">
        <title>Expanding the genomic diversity of Burkholderia species for the development of highly accurate diagnostics.</title>
        <authorList>
            <person name="Sahl J."/>
            <person name="Keim P."/>
            <person name="Wagner D."/>
        </authorList>
    </citation>
    <scope>NUCLEOTIDE SEQUENCE [LARGE SCALE GENOMIC DNA]</scope>
    <source>
        <strain evidence="1 2">MSMB1585WGS</strain>
    </source>
</reference>
<gene>
    <name evidence="1" type="ORF">WJ68_05500</name>
</gene>
<protein>
    <submittedName>
        <fullName evidence="1">Uncharacterized protein</fullName>
    </submittedName>
</protein>